<dbReference type="PANTHER" id="PTHR31284">
    <property type="entry name" value="ACID PHOSPHATASE-LIKE PROTEIN"/>
    <property type="match status" value="1"/>
</dbReference>
<sequence>MATDSVTVLILVLLSLCIGSVFADWNILNQINRKNVGDESSSSNSNSNSLKNYCESWRINVELNNIREFDVVPRECIDHIKKYMTSAQYIADSERAIEEIRLYLTSCCSLQADGKDAWIFDVDDTLLSTIPYYKKHAFGGEKVNASSLEAWMKSSKAPALGHTLNLFNEIKNKGVKIFLVSSRRETLRSNTVNNLIDVGYHGWTGLQLRGLEYEHMKVQRYKCEERKRFVNNGYRIWGIIGDQWSSIEGLPTAKRTFKLPNSMYYIS</sequence>
<dbReference type="InterPro" id="IPR014403">
    <property type="entry name" value="APS1/VSP"/>
</dbReference>
<comment type="function">
    <text evidence="3">May function as somatic storage protein during early seedling development.</text>
</comment>
<feature type="chain" id="PRO_5042131113" description="Acid phosphatase" evidence="4">
    <location>
        <begin position="24"/>
        <end position="267"/>
    </location>
</feature>
<dbReference type="Pfam" id="PF03767">
    <property type="entry name" value="Acid_phosphat_B"/>
    <property type="match status" value="1"/>
</dbReference>
<dbReference type="InterPro" id="IPR036412">
    <property type="entry name" value="HAD-like_sf"/>
</dbReference>
<dbReference type="InterPro" id="IPR023214">
    <property type="entry name" value="HAD_sf"/>
</dbReference>
<dbReference type="Gene3D" id="3.40.50.1000">
    <property type="entry name" value="HAD superfamily/HAD-like"/>
    <property type="match status" value="1"/>
</dbReference>
<evidence type="ECO:0000256" key="3">
    <source>
        <dbReference type="PIRNR" id="PIRNR002674"/>
    </source>
</evidence>
<dbReference type="InterPro" id="IPR010028">
    <property type="entry name" value="Acid_phosphatase_pln"/>
</dbReference>
<keyword evidence="1 4" id="KW-0732">Signal</keyword>
<evidence type="ECO:0000313" key="6">
    <source>
        <dbReference type="Proteomes" id="UP001280121"/>
    </source>
</evidence>
<dbReference type="PANTHER" id="PTHR31284:SF57">
    <property type="entry name" value="ACID PHOSPHATASE"/>
    <property type="match status" value="1"/>
</dbReference>
<evidence type="ECO:0000256" key="2">
    <source>
        <dbReference type="ARBA" id="ARBA00023180"/>
    </source>
</evidence>
<evidence type="ECO:0000256" key="4">
    <source>
        <dbReference type="SAM" id="SignalP"/>
    </source>
</evidence>
<proteinExistence type="inferred from homology"/>
<dbReference type="GO" id="GO:0045735">
    <property type="term" value="F:nutrient reservoir activity"/>
    <property type="evidence" value="ECO:0007669"/>
    <property type="project" value="UniProtKB-UniRule"/>
</dbReference>
<evidence type="ECO:0000256" key="1">
    <source>
        <dbReference type="ARBA" id="ARBA00022729"/>
    </source>
</evidence>
<dbReference type="SUPFAM" id="SSF56784">
    <property type="entry name" value="HAD-like"/>
    <property type="match status" value="1"/>
</dbReference>
<dbReference type="NCBIfam" id="TIGR01675">
    <property type="entry name" value="plant-AP"/>
    <property type="match status" value="1"/>
</dbReference>
<keyword evidence="6" id="KW-1185">Reference proteome</keyword>
<organism evidence="5 6">
    <name type="scientific">Dipteronia dyeriana</name>
    <dbReference type="NCBI Taxonomy" id="168575"/>
    <lineage>
        <taxon>Eukaryota</taxon>
        <taxon>Viridiplantae</taxon>
        <taxon>Streptophyta</taxon>
        <taxon>Embryophyta</taxon>
        <taxon>Tracheophyta</taxon>
        <taxon>Spermatophyta</taxon>
        <taxon>Magnoliopsida</taxon>
        <taxon>eudicotyledons</taxon>
        <taxon>Gunneridae</taxon>
        <taxon>Pentapetalae</taxon>
        <taxon>rosids</taxon>
        <taxon>malvids</taxon>
        <taxon>Sapindales</taxon>
        <taxon>Sapindaceae</taxon>
        <taxon>Hippocastanoideae</taxon>
        <taxon>Acereae</taxon>
        <taxon>Dipteronia</taxon>
    </lineage>
</organism>
<accession>A0AAD9WYF8</accession>
<dbReference type="InterPro" id="IPR005519">
    <property type="entry name" value="Acid_phosphat_B-like"/>
</dbReference>
<gene>
    <name evidence="5" type="ORF">Ddye_016013</name>
</gene>
<dbReference type="Proteomes" id="UP001280121">
    <property type="component" value="Unassembled WGS sequence"/>
</dbReference>
<protein>
    <recommendedName>
        <fullName evidence="7">Acid phosphatase</fullName>
    </recommendedName>
</protein>
<evidence type="ECO:0008006" key="7">
    <source>
        <dbReference type="Google" id="ProtNLM"/>
    </source>
</evidence>
<name>A0AAD9WYF8_9ROSI</name>
<dbReference type="GO" id="GO:0003993">
    <property type="term" value="F:acid phosphatase activity"/>
    <property type="evidence" value="ECO:0007669"/>
    <property type="project" value="InterPro"/>
</dbReference>
<dbReference type="EMBL" id="JANJYI010000005">
    <property type="protein sequence ID" value="KAK2648524.1"/>
    <property type="molecule type" value="Genomic_DNA"/>
</dbReference>
<evidence type="ECO:0000313" key="5">
    <source>
        <dbReference type="EMBL" id="KAK2648524.1"/>
    </source>
</evidence>
<dbReference type="CDD" id="cd07535">
    <property type="entry name" value="HAD_VSP"/>
    <property type="match status" value="1"/>
</dbReference>
<comment type="similarity">
    <text evidence="3">Belongs to the APS1/VSP family.</text>
</comment>
<feature type="signal peptide" evidence="4">
    <location>
        <begin position="1"/>
        <end position="23"/>
    </location>
</feature>
<keyword evidence="3" id="KW-0758">Storage protein</keyword>
<keyword evidence="2" id="KW-0325">Glycoprotein</keyword>
<reference evidence="5" key="1">
    <citation type="journal article" date="2023" name="Plant J.">
        <title>Genome sequences and population genomics provide insights into the demographic history, inbreeding, and mutation load of two 'living fossil' tree species of Dipteronia.</title>
        <authorList>
            <person name="Feng Y."/>
            <person name="Comes H.P."/>
            <person name="Chen J."/>
            <person name="Zhu S."/>
            <person name="Lu R."/>
            <person name="Zhang X."/>
            <person name="Li P."/>
            <person name="Qiu J."/>
            <person name="Olsen K.M."/>
            <person name="Qiu Y."/>
        </authorList>
    </citation>
    <scope>NUCLEOTIDE SEQUENCE</scope>
    <source>
        <strain evidence="5">KIB01</strain>
    </source>
</reference>
<comment type="caution">
    <text evidence="5">The sequence shown here is derived from an EMBL/GenBank/DDBJ whole genome shotgun (WGS) entry which is preliminary data.</text>
</comment>
<dbReference type="PIRSF" id="PIRSF002674">
    <property type="entry name" value="VSP"/>
    <property type="match status" value="1"/>
</dbReference>
<dbReference type="AlphaFoldDB" id="A0AAD9WYF8"/>